<feature type="compositionally biased region" description="Basic and acidic residues" evidence="1">
    <location>
        <begin position="174"/>
        <end position="184"/>
    </location>
</feature>
<dbReference type="AlphaFoldDB" id="B6K7Q2"/>
<feature type="compositionally biased region" description="Basic and acidic residues" evidence="1">
    <location>
        <begin position="252"/>
        <end position="262"/>
    </location>
</feature>
<dbReference type="EMBL" id="KE651168">
    <property type="protein sequence ID" value="EEB09556.1"/>
    <property type="molecule type" value="Genomic_DNA"/>
</dbReference>
<evidence type="ECO:0000313" key="4">
    <source>
        <dbReference type="JaponicusDB" id="SJAG_04768"/>
    </source>
</evidence>
<dbReference type="VEuPathDB" id="FungiDB:SJAG_04768"/>
<organism evidence="3 5">
    <name type="scientific">Schizosaccharomyces japonicus (strain yFS275 / FY16936)</name>
    <name type="common">Fission yeast</name>
    <dbReference type="NCBI Taxonomy" id="402676"/>
    <lineage>
        <taxon>Eukaryota</taxon>
        <taxon>Fungi</taxon>
        <taxon>Dikarya</taxon>
        <taxon>Ascomycota</taxon>
        <taxon>Taphrinomycotina</taxon>
        <taxon>Schizosaccharomycetes</taxon>
        <taxon>Schizosaccharomycetales</taxon>
        <taxon>Schizosaccharomycetaceae</taxon>
        <taxon>Schizosaccharomyces</taxon>
    </lineage>
</organism>
<keyword evidence="5" id="KW-1185">Reference proteome</keyword>
<proteinExistence type="predicted"/>
<feature type="region of interest" description="Disordered" evidence="1">
    <location>
        <begin position="555"/>
        <end position="602"/>
    </location>
</feature>
<reference evidence="3 5" key="1">
    <citation type="journal article" date="2011" name="Science">
        <title>Comparative functional genomics of the fission yeasts.</title>
        <authorList>
            <person name="Rhind N."/>
            <person name="Chen Z."/>
            <person name="Yassour M."/>
            <person name="Thompson D.A."/>
            <person name="Haas B.J."/>
            <person name="Habib N."/>
            <person name="Wapinski I."/>
            <person name="Roy S."/>
            <person name="Lin M.F."/>
            <person name="Heiman D.I."/>
            <person name="Young S.K."/>
            <person name="Furuya K."/>
            <person name="Guo Y."/>
            <person name="Pidoux A."/>
            <person name="Chen H.M."/>
            <person name="Robbertse B."/>
            <person name="Goldberg J.M."/>
            <person name="Aoki K."/>
            <person name="Bayne E.H."/>
            <person name="Berlin A.M."/>
            <person name="Desjardins C.A."/>
            <person name="Dobbs E."/>
            <person name="Dukaj L."/>
            <person name="Fan L."/>
            <person name="FitzGerald M.G."/>
            <person name="French C."/>
            <person name="Gujja S."/>
            <person name="Hansen K."/>
            <person name="Keifenheim D."/>
            <person name="Levin J.Z."/>
            <person name="Mosher R.A."/>
            <person name="Mueller C.A."/>
            <person name="Pfiffner J."/>
            <person name="Priest M."/>
            <person name="Russ C."/>
            <person name="Smialowska A."/>
            <person name="Swoboda P."/>
            <person name="Sykes S.M."/>
            <person name="Vaughn M."/>
            <person name="Vengrova S."/>
            <person name="Yoder R."/>
            <person name="Zeng Q."/>
            <person name="Allshire R."/>
            <person name="Baulcombe D."/>
            <person name="Birren B.W."/>
            <person name="Brown W."/>
            <person name="Ekwall K."/>
            <person name="Kellis M."/>
            <person name="Leatherwood J."/>
            <person name="Levin H."/>
            <person name="Margalit H."/>
            <person name="Martienssen R."/>
            <person name="Nieduszynski C.A."/>
            <person name="Spatafora J.W."/>
            <person name="Friedman N."/>
            <person name="Dalgaard J.Z."/>
            <person name="Baumann P."/>
            <person name="Niki H."/>
            <person name="Regev A."/>
            <person name="Nusbaum C."/>
        </authorList>
    </citation>
    <scope>NUCLEOTIDE SEQUENCE [LARGE SCALE GENOMIC DNA]</scope>
    <source>
        <strain evidence="5">yFS275 / FY16936</strain>
    </source>
</reference>
<evidence type="ECO:0000313" key="5">
    <source>
        <dbReference type="Proteomes" id="UP000001744"/>
    </source>
</evidence>
<dbReference type="OMA" id="CKYETTG"/>
<feature type="region of interest" description="Disordered" evidence="1">
    <location>
        <begin position="419"/>
        <end position="490"/>
    </location>
</feature>
<feature type="compositionally biased region" description="Low complexity" evidence="1">
    <location>
        <begin position="264"/>
        <end position="300"/>
    </location>
</feature>
<gene>
    <name evidence="4" type="primary">red1</name>
    <name evidence="3" type="ORF">SJAG_04768</name>
</gene>
<evidence type="ECO:0000256" key="1">
    <source>
        <dbReference type="SAM" id="MobiDB-lite"/>
    </source>
</evidence>
<dbReference type="PANTHER" id="PTHR21563:SF3">
    <property type="entry name" value="ZINC FINGER C3H1 DOMAIN-CONTAINING PROTEIN"/>
    <property type="match status" value="1"/>
</dbReference>
<dbReference type="OrthoDB" id="1922977at2759"/>
<evidence type="ECO:0000259" key="2">
    <source>
        <dbReference type="Pfam" id="PF10650"/>
    </source>
</evidence>
<dbReference type="InterPro" id="IPR019607">
    <property type="entry name" value="Putative_zinc-finger_domain"/>
</dbReference>
<protein>
    <recommendedName>
        <fullName evidence="2">Putative zinc-finger domain-containing protein</fullName>
    </recommendedName>
</protein>
<feature type="region of interest" description="Disordered" evidence="1">
    <location>
        <begin position="1"/>
        <end position="81"/>
    </location>
</feature>
<dbReference type="PANTHER" id="PTHR21563">
    <property type="entry name" value="ZINC FINGER C3H1 DOMAIN-CONTAINING PROTEIN"/>
    <property type="match status" value="1"/>
</dbReference>
<feature type="compositionally biased region" description="Low complexity" evidence="1">
    <location>
        <begin position="63"/>
        <end position="73"/>
    </location>
</feature>
<dbReference type="HOGENOM" id="CLU_393872_0_0_1"/>
<dbReference type="STRING" id="402676.B6K7Q2"/>
<feature type="compositionally biased region" description="Basic residues" evidence="1">
    <location>
        <begin position="136"/>
        <end position="149"/>
    </location>
</feature>
<dbReference type="InterPro" id="IPR039278">
    <property type="entry name" value="Red1"/>
</dbReference>
<feature type="domain" description="Putative zinc-finger" evidence="2">
    <location>
        <begin position="649"/>
        <end position="670"/>
    </location>
</feature>
<sequence length="740" mass="80940">MPPELDLESLRKAALQSKKKHNDESEKEDGEISEEEVKSVTTVEEPPEKSPSEEEEISTVNAQQPQQQQQQPVFPSPPFPFPFPAPFLFPPGFMFDPNRMPFFPPIPPMGAAPPSLVPTLVNSMNSFSQPPPNLPKHPRGARPMKRVASRQHVSQSSSSSVNSASSKSSAFSHDSSDEREHERTQSTLTSIQTNTDLAKECSNYEEAKSATQDIVDAGIGFQEFLKEGIHPIAVRHLFSQLGINIPVSENEKNEEKVLEEPHQPASTATHTSVSTPSVSAPTTATISSSSSTSSSVSFTADNAAPSPKRRRTVSPTPPLTRRKPFGRGVGTVIIELDSDSSDDESTGVPPTPSTVTSSQISKSSTGPKSATLNILRKKEEEIKRMTLLIMKLEASKKTKLGKKKTPPPLAATPTIAITETSNAKPLESESLEETESIASVSVPTPVDAEPDSSVEPMTAPWTRETFSDESTVEPSESASTSEKSESPVVVEKDELELAKEELSELERDHERLNGDIVHLNITLEKTRIELKQNAAKQAALLRRITELSSERLRAQQQEQLKSQQSKKKEAPIDTNTQSVAPTPETQPSNTVQDATTHDAAALSSSKPPVYITPFTMLKCFRFHPQYAQVVKGGIRSLTYSNKIDPLKPLCKYETSGGICNDESCGDAHFADLGMTDEEILKDLEKCEELILPDKLASYREEMSAIVNKEQKINDAATSSDVLNSVSNKLAATYQKWVRPI</sequence>
<dbReference type="RefSeq" id="XP_002175849.1">
    <property type="nucleotide sequence ID" value="XM_002175813.2"/>
</dbReference>
<dbReference type="JaponicusDB" id="SJAG_04768">
    <property type="gene designation" value="red1"/>
</dbReference>
<dbReference type="eggNOG" id="KOG4839">
    <property type="taxonomic scope" value="Eukaryota"/>
</dbReference>
<feature type="compositionally biased region" description="Acidic residues" evidence="1">
    <location>
        <begin position="25"/>
        <end position="34"/>
    </location>
</feature>
<dbReference type="GeneID" id="7049354"/>
<feature type="compositionally biased region" description="Low complexity" evidence="1">
    <location>
        <begin position="353"/>
        <end position="369"/>
    </location>
</feature>
<evidence type="ECO:0000313" key="3">
    <source>
        <dbReference type="EMBL" id="EEB09556.1"/>
    </source>
</evidence>
<feature type="region of interest" description="Disordered" evidence="1">
    <location>
        <begin position="252"/>
        <end position="370"/>
    </location>
</feature>
<feature type="region of interest" description="Disordered" evidence="1">
    <location>
        <begin position="122"/>
        <end position="192"/>
    </location>
</feature>
<name>B6K7Q2_SCHJY</name>
<feature type="compositionally biased region" description="Polar residues" evidence="1">
    <location>
        <begin position="573"/>
        <end position="594"/>
    </location>
</feature>
<dbReference type="Pfam" id="PF10650">
    <property type="entry name" value="zf-C3H1"/>
    <property type="match status" value="1"/>
</dbReference>
<dbReference type="Proteomes" id="UP000001744">
    <property type="component" value="Unassembled WGS sequence"/>
</dbReference>
<accession>B6K7Q2</accession>
<feature type="compositionally biased region" description="Acidic residues" evidence="1">
    <location>
        <begin position="336"/>
        <end position="345"/>
    </location>
</feature>
<feature type="compositionally biased region" description="Low complexity" evidence="1">
    <location>
        <begin position="150"/>
        <end position="173"/>
    </location>
</feature>